<dbReference type="AlphaFoldDB" id="A0AAD6Z9L0"/>
<sequence length="401" mass="44629">MSANQATVSTAPYTVSDLNRLKKAAIVNFVARQADLWPGPDVYSDKSTTVRRLQAVLLDPRYRFTKSMVLRAPSSARSESTSESTLSPPPFTDDDAGCSPIPNPDAGDVKMVYAEWVKLLIEDMRKTSAHGHSKVSQDVFLEVSERGEHGEWKTELHEVLYELQKSNAAIEGPTKVLYRDPEDPEYWVVFVKVTDNAPVPLELAETFPRFVTIPATGRLELRVEPAEDTHRNTAPLPSQEPFDINDPHAKPLEHARRRASAANHLSRADSDADVVWLKAQLENETGYQDFKDNQRKVQTNPGTVASWKFCADFSQKYFGAISHVQGRKKIQQKSIQKALGLGSTSLAEACKATQILRRYGEGGTSPAKAVMDRVNLKETPPKGAKVLYPFLVAYNKKHTKA</sequence>
<evidence type="ECO:0000313" key="2">
    <source>
        <dbReference type="EMBL" id="KAJ7312514.1"/>
    </source>
</evidence>
<proteinExistence type="predicted"/>
<dbReference type="EMBL" id="JARIHO010000072">
    <property type="protein sequence ID" value="KAJ7312514.1"/>
    <property type="molecule type" value="Genomic_DNA"/>
</dbReference>
<keyword evidence="3" id="KW-1185">Reference proteome</keyword>
<name>A0AAD6Z9L0_9AGAR</name>
<organism evidence="2 3">
    <name type="scientific">Mycena albidolilacea</name>
    <dbReference type="NCBI Taxonomy" id="1033008"/>
    <lineage>
        <taxon>Eukaryota</taxon>
        <taxon>Fungi</taxon>
        <taxon>Dikarya</taxon>
        <taxon>Basidiomycota</taxon>
        <taxon>Agaricomycotina</taxon>
        <taxon>Agaricomycetes</taxon>
        <taxon>Agaricomycetidae</taxon>
        <taxon>Agaricales</taxon>
        <taxon>Marasmiineae</taxon>
        <taxon>Mycenaceae</taxon>
        <taxon>Mycena</taxon>
    </lineage>
</organism>
<evidence type="ECO:0000256" key="1">
    <source>
        <dbReference type="SAM" id="MobiDB-lite"/>
    </source>
</evidence>
<evidence type="ECO:0000313" key="3">
    <source>
        <dbReference type="Proteomes" id="UP001218218"/>
    </source>
</evidence>
<comment type="caution">
    <text evidence="2">The sequence shown here is derived from an EMBL/GenBank/DDBJ whole genome shotgun (WGS) entry which is preliminary data.</text>
</comment>
<dbReference type="Proteomes" id="UP001218218">
    <property type="component" value="Unassembled WGS sequence"/>
</dbReference>
<feature type="compositionally biased region" description="Low complexity" evidence="1">
    <location>
        <begin position="73"/>
        <end position="86"/>
    </location>
</feature>
<gene>
    <name evidence="2" type="ORF">DFH08DRAFT_973583</name>
</gene>
<reference evidence="2" key="1">
    <citation type="submission" date="2023-03" db="EMBL/GenBank/DDBJ databases">
        <title>Massive genome expansion in bonnet fungi (Mycena s.s.) driven by repeated elements and novel gene families across ecological guilds.</title>
        <authorList>
            <consortium name="Lawrence Berkeley National Laboratory"/>
            <person name="Harder C.B."/>
            <person name="Miyauchi S."/>
            <person name="Viragh M."/>
            <person name="Kuo A."/>
            <person name="Thoen E."/>
            <person name="Andreopoulos B."/>
            <person name="Lu D."/>
            <person name="Skrede I."/>
            <person name="Drula E."/>
            <person name="Henrissat B."/>
            <person name="Morin E."/>
            <person name="Kohler A."/>
            <person name="Barry K."/>
            <person name="LaButti K."/>
            <person name="Morin E."/>
            <person name="Salamov A."/>
            <person name="Lipzen A."/>
            <person name="Mereny Z."/>
            <person name="Hegedus B."/>
            <person name="Baldrian P."/>
            <person name="Stursova M."/>
            <person name="Weitz H."/>
            <person name="Taylor A."/>
            <person name="Grigoriev I.V."/>
            <person name="Nagy L.G."/>
            <person name="Martin F."/>
            <person name="Kauserud H."/>
        </authorList>
    </citation>
    <scope>NUCLEOTIDE SEQUENCE</scope>
    <source>
        <strain evidence="2">CBHHK002</strain>
    </source>
</reference>
<protein>
    <submittedName>
        <fullName evidence="2">Uncharacterized protein</fullName>
    </submittedName>
</protein>
<feature type="region of interest" description="Disordered" evidence="1">
    <location>
        <begin position="73"/>
        <end position="104"/>
    </location>
</feature>
<accession>A0AAD6Z9L0</accession>